<keyword evidence="12" id="KW-1185">Reference proteome</keyword>
<evidence type="ECO:0000256" key="6">
    <source>
        <dbReference type="ARBA" id="ARBA00023002"/>
    </source>
</evidence>
<dbReference type="SMART" id="SM00926">
    <property type="entry name" value="Molybdop_Fe4S4"/>
    <property type="match status" value="1"/>
</dbReference>
<feature type="region of interest" description="Disordered" evidence="9">
    <location>
        <begin position="1"/>
        <end position="20"/>
    </location>
</feature>
<dbReference type="RefSeq" id="WP_386811792.1">
    <property type="nucleotide sequence ID" value="NZ_JBHTIH010000003.1"/>
</dbReference>
<dbReference type="SUPFAM" id="SSF53706">
    <property type="entry name" value="Formate dehydrogenase/DMSO reductase, domains 1-3"/>
    <property type="match status" value="1"/>
</dbReference>
<evidence type="ECO:0000256" key="7">
    <source>
        <dbReference type="ARBA" id="ARBA00023004"/>
    </source>
</evidence>
<evidence type="ECO:0000256" key="9">
    <source>
        <dbReference type="SAM" id="MobiDB-lite"/>
    </source>
</evidence>
<feature type="region of interest" description="Disordered" evidence="9">
    <location>
        <begin position="822"/>
        <end position="850"/>
    </location>
</feature>
<dbReference type="InterPro" id="IPR006656">
    <property type="entry name" value="Mopterin_OxRdtase"/>
</dbReference>
<dbReference type="Gene3D" id="2.40.40.20">
    <property type="match status" value="1"/>
</dbReference>
<sequence length="1035" mass="114246">MRPHVPDEPFIDTSPSPGDEVKTTTCYMCACRCGIKVWLTDGGPQGKMIRYIQGNPAHPVNQGVLCAKGSAGIMQHYSPARLDKPLLRVGERGKAEFKEIEWDEALSIATDWLAPIRARNPDELAFFTGRDQSQALTGWWAQQFGTINYAAHGGFCSVNMAAGGLYTLGGSFWEFGEPDWEHARIFMMWGVAEDHDSNPIKLGLGKLKARGAKIIAVNPVRSGYGAIADEWIGIRPGTDGLFAFALIHELLNADRIDLDYLVRYTNAHWLVIRNPGGADDGLFARDGEGRPLCWDRSAASAPSLSRSEGEGWGGVGRALDETLAAGSTPSQPPPASARGGAEALADAIDISPAVVGEYTLADGRRAVPSFQLVAERYLDPQYAPDAVSERCGIPADTIRRIARELAEAAFEHPVTLPIAWTDAHGREHSEMVGRPVAMHAMRGISAHSNGFHTCRALHLLQLLLGAVDTPGSFRYQPPFPKPVPPPNRPGKTRQANGALDAAPLGFVHAPEDLLVDADGHPRRIDHAFSWAYPLSAHGMMHTVIRNAWAGDPYRIDTLLMFMANMSWNSAMNTAETIAWLTDKDASGEYRIPRIIYADAYASEMVAYADLILPDTTYLERFDAISMLDRPISDADGAADAIRHPVLDAATQSPGRDVRGFQSMLLDLGARLGLPGMTLEDGSPRYRDYADYIVRHERAPGVGLLAGWRGEHGELEAKGAPNPQQLERYIEHGGFWRSELPAHARYFKMANRGYLDWAQKMGFLGHAEPIVLQLYSETLQKFRLAAQGHGDHQPPEQHRERVATYFDPLPIWYEPFEGAQGKEARLRTTGSRVDERPSAVREGRTGDHPFPLSAVTQRPMFMYHAWGSQNAWLRQISARNYLYLHPDTGARHGIGDDDWVTVQSHHGTITVQARFAANTQPDTVWTWNAIGKRKGAWRLAKDAPEGRQGFLLNHLISDITPRGDYANADPVTGQAAWFDLRVRIAKATPPNAPRATDDDRQSEPQFVPLEFAAADNKPLRYGIGFRDKNARRKDTP</sequence>
<evidence type="ECO:0000256" key="8">
    <source>
        <dbReference type="ARBA" id="ARBA00023014"/>
    </source>
</evidence>
<dbReference type="EMBL" id="JBHTIH010000003">
    <property type="protein sequence ID" value="MFD0738808.1"/>
    <property type="molecule type" value="Genomic_DNA"/>
</dbReference>
<feature type="domain" description="4Fe-4S Mo/W bis-MGD-type" evidence="10">
    <location>
        <begin position="19"/>
        <end position="80"/>
    </location>
</feature>
<keyword evidence="5" id="KW-0479">Metal-binding</keyword>
<comment type="similarity">
    <text evidence="3">Belongs to the prokaryotic molybdopterin-containing oxidoreductase family.</text>
</comment>
<evidence type="ECO:0000259" key="10">
    <source>
        <dbReference type="PROSITE" id="PS51669"/>
    </source>
</evidence>
<dbReference type="PROSITE" id="PS51669">
    <property type="entry name" value="4FE4S_MOW_BIS_MGD"/>
    <property type="match status" value="1"/>
</dbReference>
<keyword evidence="4" id="KW-0004">4Fe-4S</keyword>
<dbReference type="Pfam" id="PF04879">
    <property type="entry name" value="Molybdop_Fe4S4"/>
    <property type="match status" value="1"/>
</dbReference>
<dbReference type="SUPFAM" id="SSF50692">
    <property type="entry name" value="ADC-like"/>
    <property type="match status" value="1"/>
</dbReference>
<reference evidence="12" key="1">
    <citation type="journal article" date="2019" name="Int. J. Syst. Evol. Microbiol.">
        <title>The Global Catalogue of Microorganisms (GCM) 10K type strain sequencing project: providing services to taxonomists for standard genome sequencing and annotation.</title>
        <authorList>
            <consortium name="The Broad Institute Genomics Platform"/>
            <consortium name="The Broad Institute Genome Sequencing Center for Infectious Disease"/>
            <person name="Wu L."/>
            <person name="Ma J."/>
        </authorList>
    </citation>
    <scope>NUCLEOTIDE SEQUENCE [LARGE SCALE GENOMIC DNA]</scope>
    <source>
        <strain evidence="12">CCUG 55491</strain>
    </source>
</reference>
<dbReference type="Gene3D" id="3.40.228.10">
    <property type="entry name" value="Dimethylsulfoxide Reductase, domain 2"/>
    <property type="match status" value="1"/>
</dbReference>
<evidence type="ECO:0000256" key="4">
    <source>
        <dbReference type="ARBA" id="ARBA00022485"/>
    </source>
</evidence>
<dbReference type="Gene3D" id="3.40.50.740">
    <property type="match status" value="1"/>
</dbReference>
<feature type="compositionally biased region" description="Basic and acidic residues" evidence="9">
    <location>
        <begin position="822"/>
        <end position="846"/>
    </location>
</feature>
<evidence type="ECO:0000313" key="12">
    <source>
        <dbReference type="Proteomes" id="UP001597090"/>
    </source>
</evidence>
<evidence type="ECO:0000256" key="1">
    <source>
        <dbReference type="ARBA" id="ARBA00001966"/>
    </source>
</evidence>
<protein>
    <submittedName>
        <fullName evidence="11">Molybdopterin oxidoreductase family protein</fullName>
    </submittedName>
</protein>
<dbReference type="PANTHER" id="PTHR43598">
    <property type="entry name" value="TUNGSTEN-CONTAINING FORMYLMETHANOFURAN DEHYDROGENASE 2 SUBUNIT B"/>
    <property type="match status" value="1"/>
</dbReference>
<dbReference type="Pfam" id="PF01568">
    <property type="entry name" value="Molydop_binding"/>
    <property type="match status" value="1"/>
</dbReference>
<organism evidence="11 12">
    <name type="scientific">Lysobacter koreensis</name>
    <dbReference type="NCBI Taxonomy" id="266122"/>
    <lineage>
        <taxon>Bacteria</taxon>
        <taxon>Pseudomonadati</taxon>
        <taxon>Pseudomonadota</taxon>
        <taxon>Gammaproteobacteria</taxon>
        <taxon>Lysobacterales</taxon>
        <taxon>Lysobacteraceae</taxon>
        <taxon>Lysobacter</taxon>
    </lineage>
</organism>
<evidence type="ECO:0000256" key="5">
    <source>
        <dbReference type="ARBA" id="ARBA00022723"/>
    </source>
</evidence>
<keyword evidence="7" id="KW-0408">Iron</keyword>
<name>A0ABW2YNS6_9GAMM</name>
<dbReference type="Proteomes" id="UP001597090">
    <property type="component" value="Unassembled WGS sequence"/>
</dbReference>
<dbReference type="InterPro" id="IPR006657">
    <property type="entry name" value="MoPterin_dinucl-bd_dom"/>
</dbReference>
<dbReference type="PANTHER" id="PTHR43598:SF5">
    <property type="entry name" value="DMSO REDUCTASE CHAIN A"/>
    <property type="match status" value="1"/>
</dbReference>
<dbReference type="Pfam" id="PF00384">
    <property type="entry name" value="Molybdopterin"/>
    <property type="match status" value="1"/>
</dbReference>
<dbReference type="Gene3D" id="3.30.200.210">
    <property type="match status" value="1"/>
</dbReference>
<comment type="cofactor">
    <cofactor evidence="1">
        <name>[4Fe-4S] cluster</name>
        <dbReference type="ChEBI" id="CHEBI:49883"/>
    </cofactor>
</comment>
<dbReference type="InterPro" id="IPR009010">
    <property type="entry name" value="Asp_de-COase-like_dom_sf"/>
</dbReference>
<keyword evidence="8" id="KW-0411">Iron-sulfur</keyword>
<comment type="caution">
    <text evidence="11">The sequence shown here is derived from an EMBL/GenBank/DDBJ whole genome shotgun (WGS) entry which is preliminary data.</text>
</comment>
<evidence type="ECO:0000256" key="3">
    <source>
        <dbReference type="ARBA" id="ARBA00010312"/>
    </source>
</evidence>
<gene>
    <name evidence="11" type="ORF">ACFQZQ_05895</name>
</gene>
<dbReference type="CDD" id="cd02783">
    <property type="entry name" value="MopB_CT_2"/>
    <property type="match status" value="1"/>
</dbReference>
<keyword evidence="6" id="KW-0560">Oxidoreductase</keyword>
<accession>A0ABW2YNS6</accession>
<proteinExistence type="inferred from homology"/>
<comment type="subcellular location">
    <subcellularLocation>
        <location evidence="2">Cell envelope</location>
    </subcellularLocation>
</comment>
<evidence type="ECO:0000313" key="11">
    <source>
        <dbReference type="EMBL" id="MFD0738808.1"/>
    </source>
</evidence>
<dbReference type="InterPro" id="IPR006963">
    <property type="entry name" value="Mopterin_OxRdtase_4Fe-4S_dom"/>
</dbReference>
<evidence type="ECO:0000256" key="2">
    <source>
        <dbReference type="ARBA" id="ARBA00004196"/>
    </source>
</evidence>